<name>A0A8J1UB53_OWEFU</name>
<dbReference type="Proteomes" id="UP000749559">
    <property type="component" value="Unassembled WGS sequence"/>
</dbReference>
<sequence length="140" mass="16549">MLFGLVLLVQVVGTVFRGSTDKQEGPRRKENKGTNMRAQIRKNELKLEQLEKTNKMHEERTDALKAELKALEESFVKLNNIVQERMAHFEHLESVTGVCHCNECIIRDTFCIETREEEKIEWMNRNKKFVPPQTEEFWIE</sequence>
<protein>
    <submittedName>
        <fullName evidence="3">Uncharacterized protein</fullName>
    </submittedName>
</protein>
<keyword evidence="4" id="KW-1185">Reference proteome</keyword>
<keyword evidence="2" id="KW-0732">Signal</keyword>
<evidence type="ECO:0000313" key="4">
    <source>
        <dbReference type="Proteomes" id="UP000749559"/>
    </source>
</evidence>
<evidence type="ECO:0000256" key="2">
    <source>
        <dbReference type="SAM" id="SignalP"/>
    </source>
</evidence>
<gene>
    <name evidence="3" type="ORF">OFUS_LOCUS7361</name>
</gene>
<feature type="signal peptide" evidence="2">
    <location>
        <begin position="1"/>
        <end position="17"/>
    </location>
</feature>
<dbReference type="AlphaFoldDB" id="A0A8J1UB53"/>
<feature type="chain" id="PRO_5043770090" evidence="2">
    <location>
        <begin position="18"/>
        <end position="140"/>
    </location>
</feature>
<reference evidence="3" key="1">
    <citation type="submission" date="2022-03" db="EMBL/GenBank/DDBJ databases">
        <authorList>
            <person name="Martin C."/>
        </authorList>
    </citation>
    <scope>NUCLEOTIDE SEQUENCE</scope>
</reference>
<organism evidence="3 4">
    <name type="scientific">Owenia fusiformis</name>
    <name type="common">Polychaete worm</name>
    <dbReference type="NCBI Taxonomy" id="6347"/>
    <lineage>
        <taxon>Eukaryota</taxon>
        <taxon>Metazoa</taxon>
        <taxon>Spiralia</taxon>
        <taxon>Lophotrochozoa</taxon>
        <taxon>Annelida</taxon>
        <taxon>Polychaeta</taxon>
        <taxon>Sedentaria</taxon>
        <taxon>Canalipalpata</taxon>
        <taxon>Sabellida</taxon>
        <taxon>Oweniida</taxon>
        <taxon>Oweniidae</taxon>
        <taxon>Owenia</taxon>
    </lineage>
</organism>
<accession>A0A8J1UB53</accession>
<feature type="region of interest" description="Disordered" evidence="1">
    <location>
        <begin position="19"/>
        <end position="38"/>
    </location>
</feature>
<comment type="caution">
    <text evidence="3">The sequence shown here is derived from an EMBL/GenBank/DDBJ whole genome shotgun (WGS) entry which is preliminary data.</text>
</comment>
<dbReference type="EMBL" id="CAIIXF020000004">
    <property type="protein sequence ID" value="CAH1780704.1"/>
    <property type="molecule type" value="Genomic_DNA"/>
</dbReference>
<evidence type="ECO:0000256" key="1">
    <source>
        <dbReference type="SAM" id="MobiDB-lite"/>
    </source>
</evidence>
<evidence type="ECO:0000313" key="3">
    <source>
        <dbReference type="EMBL" id="CAH1780704.1"/>
    </source>
</evidence>
<proteinExistence type="predicted"/>
<feature type="compositionally biased region" description="Basic and acidic residues" evidence="1">
    <location>
        <begin position="19"/>
        <end position="32"/>
    </location>
</feature>